<dbReference type="OrthoDB" id="2797048at2759"/>
<keyword evidence="3" id="KW-1185">Reference proteome</keyword>
<sequence length="549" mass="63394">MPASRKKIMKKRPRKHRKRGIATRTVNLLPELLVDILSSLDFYDIVSCRRISKQFREVVDKSVALQYIIELGVANCFDRPCDGRLTTGERLDVLREQQIAWKNAQFVERKALDLTKADSQCRRLFPFNGGTIIAGYLSEAETTPRNINDGKFDIFEVRNVYSSKPDVEVPRHQLDGLYTYCTVDVIQDLLLLWSDVRYGYGVQSLAAISLRVRDRWNLLFYVPEGRSRSFREGDYNIMSIFDWTTGRSSATGEHTGCVLSPRCFVSPGDNFGPPFLEVLLYEHTPSSVTISRNTVARFELPSLRHRTYNITCHAFGSSKVPIDRPDLQLPFAASSTPQMIMLKLYFGELYARIYVFIYAAQFLAAAEKWRPARRTRKTDRIPVVPWAEWGPSTTFWFRDSEFSFHHSIHFPPPLGQCHPVSMYGYRILLSNMILDFNPVEIRRALARERVRIHPQDTPPKIIRETPRTVIKQGTEPHPEYPFIQTVRTTLPYRVTELRLMLGEEPRCRNLRGILDESFIEQETRRENCFIIDSPSIQLLTPGKPHVDAS</sequence>
<dbReference type="SMART" id="SM00256">
    <property type="entry name" value="FBOX"/>
    <property type="match status" value="1"/>
</dbReference>
<gene>
    <name evidence="2" type="ORF">A0H81_03118</name>
</gene>
<dbReference type="InterPro" id="IPR036047">
    <property type="entry name" value="F-box-like_dom_sf"/>
</dbReference>
<protein>
    <recommendedName>
        <fullName evidence="1">F-box domain-containing protein</fullName>
    </recommendedName>
</protein>
<evidence type="ECO:0000313" key="2">
    <source>
        <dbReference type="EMBL" id="OBZ77028.1"/>
    </source>
</evidence>
<dbReference type="OMA" id="ETHTAIC"/>
<dbReference type="AlphaFoldDB" id="A0A1C7MJR4"/>
<evidence type="ECO:0000259" key="1">
    <source>
        <dbReference type="PROSITE" id="PS50181"/>
    </source>
</evidence>
<comment type="caution">
    <text evidence="2">The sequence shown here is derived from an EMBL/GenBank/DDBJ whole genome shotgun (WGS) entry which is preliminary data.</text>
</comment>
<dbReference type="SUPFAM" id="SSF81383">
    <property type="entry name" value="F-box domain"/>
    <property type="match status" value="1"/>
</dbReference>
<dbReference type="PROSITE" id="PS50181">
    <property type="entry name" value="FBOX"/>
    <property type="match status" value="1"/>
</dbReference>
<dbReference type="InterPro" id="IPR001810">
    <property type="entry name" value="F-box_dom"/>
</dbReference>
<name>A0A1C7MJR4_GRIFR</name>
<proteinExistence type="predicted"/>
<reference evidence="2 3" key="1">
    <citation type="submission" date="2016-03" db="EMBL/GenBank/DDBJ databases">
        <title>Whole genome sequencing of Grifola frondosa 9006-11.</title>
        <authorList>
            <person name="Min B."/>
            <person name="Park H."/>
            <person name="Kim J.-G."/>
            <person name="Cho H."/>
            <person name="Oh Y.-L."/>
            <person name="Kong W.-S."/>
            <person name="Choi I.-G."/>
        </authorList>
    </citation>
    <scope>NUCLEOTIDE SEQUENCE [LARGE SCALE GENOMIC DNA]</scope>
    <source>
        <strain evidence="2 3">9006-11</strain>
    </source>
</reference>
<evidence type="ECO:0000313" key="3">
    <source>
        <dbReference type="Proteomes" id="UP000092993"/>
    </source>
</evidence>
<dbReference type="Pfam" id="PF00646">
    <property type="entry name" value="F-box"/>
    <property type="match status" value="1"/>
</dbReference>
<accession>A0A1C7MJR4</accession>
<dbReference type="Proteomes" id="UP000092993">
    <property type="component" value="Unassembled WGS sequence"/>
</dbReference>
<dbReference type="EMBL" id="LUGG01000003">
    <property type="protein sequence ID" value="OBZ77028.1"/>
    <property type="molecule type" value="Genomic_DNA"/>
</dbReference>
<feature type="domain" description="F-box" evidence="1">
    <location>
        <begin position="22"/>
        <end position="68"/>
    </location>
</feature>
<organism evidence="2 3">
    <name type="scientific">Grifola frondosa</name>
    <name type="common">Maitake</name>
    <name type="synonym">Polyporus frondosus</name>
    <dbReference type="NCBI Taxonomy" id="5627"/>
    <lineage>
        <taxon>Eukaryota</taxon>
        <taxon>Fungi</taxon>
        <taxon>Dikarya</taxon>
        <taxon>Basidiomycota</taxon>
        <taxon>Agaricomycotina</taxon>
        <taxon>Agaricomycetes</taxon>
        <taxon>Polyporales</taxon>
        <taxon>Grifolaceae</taxon>
        <taxon>Grifola</taxon>
    </lineage>
</organism>